<dbReference type="GO" id="GO:0005737">
    <property type="term" value="C:cytoplasm"/>
    <property type="evidence" value="ECO:0007669"/>
    <property type="project" value="UniProtKB-SubCell"/>
</dbReference>
<name>A0A4V2RJ79_SHIGR</name>
<dbReference type="Gene3D" id="3.40.50.620">
    <property type="entry name" value="HUPs"/>
    <property type="match status" value="1"/>
</dbReference>
<dbReference type="InterPro" id="IPR006016">
    <property type="entry name" value="UspA"/>
</dbReference>
<keyword evidence="5" id="KW-1185">Reference proteome</keyword>
<dbReference type="AlphaFoldDB" id="A0A4V2RJ79"/>
<protein>
    <recommendedName>
        <fullName evidence="2">Universal stress protein</fullName>
    </recommendedName>
</protein>
<evidence type="ECO:0000313" key="4">
    <source>
        <dbReference type="EMBL" id="TCN46620.1"/>
    </source>
</evidence>
<organism evidence="4 5">
    <name type="scientific">Shinella granuli</name>
    <dbReference type="NCBI Taxonomy" id="323621"/>
    <lineage>
        <taxon>Bacteria</taxon>
        <taxon>Pseudomonadati</taxon>
        <taxon>Pseudomonadota</taxon>
        <taxon>Alphaproteobacteria</taxon>
        <taxon>Hyphomicrobiales</taxon>
        <taxon>Rhizobiaceae</taxon>
        <taxon>Shinella</taxon>
    </lineage>
</organism>
<dbReference type="CDD" id="cd00293">
    <property type="entry name" value="USP-like"/>
    <property type="match status" value="1"/>
</dbReference>
<accession>A0A4V2RJ79</accession>
<dbReference type="PANTHER" id="PTHR46268">
    <property type="entry name" value="STRESS RESPONSE PROTEIN NHAX"/>
    <property type="match status" value="1"/>
</dbReference>
<dbReference type="PIRSF" id="PIRSF006276">
    <property type="entry name" value="UspA"/>
    <property type="match status" value="1"/>
</dbReference>
<dbReference type="EMBL" id="SLVX01000004">
    <property type="protein sequence ID" value="TCN46620.1"/>
    <property type="molecule type" value="Genomic_DNA"/>
</dbReference>
<sequence length="146" mass="15390">MYKHILVPTDGSDLSTAAIDQTLQLARTLGAKVTVLTVAEPLHFLPVTPGATVNLRADYEAHVKEDGIRILGAVETKASTAGVPVETLQVTAGDAWQAIVDTAKAKDCDLIAMASHGRRGVSAFLMGSVTTKVLSHAKVPVLVYRS</sequence>
<dbReference type="PRINTS" id="PR01438">
    <property type="entry name" value="UNVRSLSTRESS"/>
</dbReference>
<reference evidence="4 5" key="1">
    <citation type="submission" date="2019-03" db="EMBL/GenBank/DDBJ databases">
        <title>Genomic Encyclopedia of Type Strains, Phase IV (KMG-IV): sequencing the most valuable type-strain genomes for metagenomic binning, comparative biology and taxonomic classification.</title>
        <authorList>
            <person name="Goeker M."/>
        </authorList>
    </citation>
    <scope>NUCLEOTIDE SEQUENCE [LARGE SCALE GENOMIC DNA]</scope>
    <source>
        <strain evidence="4 5">DSM 18401</strain>
    </source>
</reference>
<evidence type="ECO:0000259" key="3">
    <source>
        <dbReference type="Pfam" id="PF00582"/>
    </source>
</evidence>
<dbReference type="Pfam" id="PF00582">
    <property type="entry name" value="Usp"/>
    <property type="match status" value="1"/>
</dbReference>
<dbReference type="Proteomes" id="UP000295351">
    <property type="component" value="Unassembled WGS sequence"/>
</dbReference>
<dbReference type="PANTHER" id="PTHR46268:SF15">
    <property type="entry name" value="UNIVERSAL STRESS PROTEIN HP_0031"/>
    <property type="match status" value="1"/>
</dbReference>
<comment type="similarity">
    <text evidence="1 2">Belongs to the universal stress protein A family.</text>
</comment>
<comment type="subcellular location">
    <subcellularLocation>
        <location evidence="2">Cytoplasm</location>
    </subcellularLocation>
</comment>
<proteinExistence type="inferred from homology"/>
<comment type="caution">
    <text evidence="4">The sequence shown here is derived from an EMBL/GenBank/DDBJ whole genome shotgun (WGS) entry which is preliminary data.</text>
</comment>
<evidence type="ECO:0000256" key="1">
    <source>
        <dbReference type="ARBA" id="ARBA00008791"/>
    </source>
</evidence>
<gene>
    <name evidence="4" type="ORF">EV665_104298</name>
</gene>
<dbReference type="InterPro" id="IPR014729">
    <property type="entry name" value="Rossmann-like_a/b/a_fold"/>
</dbReference>
<dbReference type="SUPFAM" id="SSF52402">
    <property type="entry name" value="Adenine nucleotide alpha hydrolases-like"/>
    <property type="match status" value="1"/>
</dbReference>
<dbReference type="RefSeq" id="WP_133033944.1">
    <property type="nucleotide sequence ID" value="NZ_BAABEI010000012.1"/>
</dbReference>
<evidence type="ECO:0000313" key="5">
    <source>
        <dbReference type="Proteomes" id="UP000295351"/>
    </source>
</evidence>
<dbReference type="InterPro" id="IPR006015">
    <property type="entry name" value="Universal_stress_UspA"/>
</dbReference>
<keyword evidence="2" id="KW-0963">Cytoplasm</keyword>
<feature type="domain" description="UspA" evidence="3">
    <location>
        <begin position="1"/>
        <end position="145"/>
    </location>
</feature>
<evidence type="ECO:0000256" key="2">
    <source>
        <dbReference type="PIRNR" id="PIRNR006276"/>
    </source>
</evidence>